<evidence type="ECO:0000256" key="1">
    <source>
        <dbReference type="SAM" id="MobiDB-lite"/>
    </source>
</evidence>
<organism evidence="3 4">
    <name type="scientific">Maudiozyma saulgeensis</name>
    <dbReference type="NCBI Taxonomy" id="1789683"/>
    <lineage>
        <taxon>Eukaryota</taxon>
        <taxon>Fungi</taxon>
        <taxon>Dikarya</taxon>
        <taxon>Ascomycota</taxon>
        <taxon>Saccharomycotina</taxon>
        <taxon>Saccharomycetes</taxon>
        <taxon>Saccharomycetales</taxon>
        <taxon>Saccharomycetaceae</taxon>
        <taxon>Maudiozyma</taxon>
    </lineage>
</organism>
<dbReference type="GO" id="GO:0005737">
    <property type="term" value="C:cytoplasm"/>
    <property type="evidence" value="ECO:0007669"/>
    <property type="project" value="TreeGrafter"/>
</dbReference>
<keyword evidence="4" id="KW-1185">Reference proteome</keyword>
<protein>
    <recommendedName>
        <fullName evidence="2">25S rRNA (uridine-N(3))-methyltransferase BMT5-like domain-containing protein</fullName>
    </recommendedName>
</protein>
<name>A0A1X7R4J7_9SACH</name>
<dbReference type="GO" id="GO:0070042">
    <property type="term" value="F:rRNA (uridine-N3-)-methyltransferase activity"/>
    <property type="evidence" value="ECO:0007669"/>
    <property type="project" value="InterPro"/>
</dbReference>
<feature type="region of interest" description="Disordered" evidence="1">
    <location>
        <begin position="1"/>
        <end position="46"/>
    </location>
</feature>
<evidence type="ECO:0000259" key="2">
    <source>
        <dbReference type="Pfam" id="PF10354"/>
    </source>
</evidence>
<dbReference type="Proteomes" id="UP000196158">
    <property type="component" value="Unassembled WGS sequence"/>
</dbReference>
<evidence type="ECO:0000313" key="3">
    <source>
        <dbReference type="EMBL" id="SMN20592.1"/>
    </source>
</evidence>
<dbReference type="STRING" id="1789683.A0A1X7R4J7"/>
<accession>A0A1X7R4J7</accession>
<proteinExistence type="predicted"/>
<reference evidence="3 4" key="1">
    <citation type="submission" date="2017-04" db="EMBL/GenBank/DDBJ databases">
        <authorList>
            <person name="Afonso C.L."/>
            <person name="Miller P.J."/>
            <person name="Scott M.A."/>
            <person name="Spackman E."/>
            <person name="Goraichik I."/>
            <person name="Dimitrov K.M."/>
            <person name="Suarez D.L."/>
            <person name="Swayne D.E."/>
        </authorList>
    </citation>
    <scope>NUCLEOTIDE SEQUENCE [LARGE SCALE GENOMIC DNA]</scope>
</reference>
<sequence length="330" mass="37994">MARKLKGKSNSKGLKAALAQHKMQDGLIQQQRKKQLNADRQKAQKSKKTMRQAAAQKQREASVIPFQSDETLLLIGEGDFSFARSIVEQGYMKPENLIATSYDASITELNLKYPNTFQDNYDFLIEEGVKILFQTDATKLVRSMKISKHTPWTKIMGPEWRNKYLNNIMFNFPHTGKGIKDQDRNIRDHQELVFGYFDSSKQLFSLVNSHIKGTKNNHTLGYNLEKTGKNANPDGISAEGYGKTLLSVFAGEPYDSWQIKALAKDNGLMLDSSSKFAWENYPQYHHKRTNSEQNTTKPAHEREARTYIFKKFERKRNNRQNNRGEVSDEE</sequence>
<dbReference type="Pfam" id="PF10354">
    <property type="entry name" value="BMT5-like"/>
    <property type="match status" value="1"/>
</dbReference>
<feature type="domain" description="25S rRNA (uridine-N(3))-methyltransferase BMT5-like" evidence="2">
    <location>
        <begin position="73"/>
        <end position="288"/>
    </location>
</feature>
<evidence type="ECO:0000313" key="4">
    <source>
        <dbReference type="Proteomes" id="UP000196158"/>
    </source>
</evidence>
<dbReference type="GO" id="GO:0070475">
    <property type="term" value="P:rRNA base methylation"/>
    <property type="evidence" value="ECO:0007669"/>
    <property type="project" value="InterPro"/>
</dbReference>
<dbReference type="OrthoDB" id="273345at2759"/>
<gene>
    <name evidence="3" type="ORF">KASA_0N05962G</name>
</gene>
<dbReference type="AlphaFoldDB" id="A0A1X7R4J7"/>
<dbReference type="PANTHER" id="PTHR11538">
    <property type="entry name" value="PHENYLALANYL-TRNA SYNTHETASE"/>
    <property type="match status" value="1"/>
</dbReference>
<dbReference type="EMBL" id="FXLY01000005">
    <property type="protein sequence ID" value="SMN20592.1"/>
    <property type="molecule type" value="Genomic_DNA"/>
</dbReference>
<dbReference type="InterPro" id="IPR019446">
    <property type="entry name" value="BMT5-like"/>
</dbReference>
<dbReference type="PANTHER" id="PTHR11538:SF26">
    <property type="entry name" value="FERREDOXIN-FOLD ANTICODON-BINDING DOMAIN-CONTAINING PROTEIN 1"/>
    <property type="match status" value="1"/>
</dbReference>
<feature type="region of interest" description="Disordered" evidence="1">
    <location>
        <begin position="287"/>
        <end position="330"/>
    </location>
</feature>